<comment type="caution">
    <text evidence="2">The sequence shown here is derived from an EMBL/GenBank/DDBJ whole genome shotgun (WGS) entry which is preliminary data.</text>
</comment>
<keyword evidence="1" id="KW-1133">Transmembrane helix</keyword>
<organism evidence="2 3">
    <name type="scientific">Adlercreutzia wanghongyangiae</name>
    <dbReference type="NCBI Taxonomy" id="3111451"/>
    <lineage>
        <taxon>Bacteria</taxon>
        <taxon>Bacillati</taxon>
        <taxon>Actinomycetota</taxon>
        <taxon>Coriobacteriia</taxon>
        <taxon>Eggerthellales</taxon>
        <taxon>Eggerthellaceae</taxon>
        <taxon>Adlercreutzia</taxon>
    </lineage>
</organism>
<evidence type="ECO:0000313" key="3">
    <source>
        <dbReference type="Proteomes" id="UP001349994"/>
    </source>
</evidence>
<dbReference type="Proteomes" id="UP001349994">
    <property type="component" value="Unassembled WGS sequence"/>
</dbReference>
<keyword evidence="1" id="KW-0812">Transmembrane</keyword>
<dbReference type="RefSeq" id="WP_338208810.1">
    <property type="nucleotide sequence ID" value="NZ_JAYMFF010000002.1"/>
</dbReference>
<gene>
    <name evidence="2" type="ORF">VIN30_01825</name>
</gene>
<name>A0ABU6IFH2_9ACTN</name>
<evidence type="ECO:0000313" key="2">
    <source>
        <dbReference type="EMBL" id="MEC4175185.1"/>
    </source>
</evidence>
<evidence type="ECO:0008006" key="4">
    <source>
        <dbReference type="Google" id="ProtNLM"/>
    </source>
</evidence>
<evidence type="ECO:0000256" key="1">
    <source>
        <dbReference type="SAM" id="Phobius"/>
    </source>
</evidence>
<feature type="transmembrane region" description="Helical" evidence="1">
    <location>
        <begin position="188"/>
        <end position="206"/>
    </location>
</feature>
<reference evidence="2 3" key="1">
    <citation type="submission" date="2024-01" db="EMBL/GenBank/DDBJ databases">
        <title>novel species in genus Adlercreutzia.</title>
        <authorList>
            <person name="Liu X."/>
        </authorList>
    </citation>
    <scope>NUCLEOTIDE SEQUENCE [LARGE SCALE GENOMIC DNA]</scope>
    <source>
        <strain evidence="2 3">R7</strain>
    </source>
</reference>
<keyword evidence="3" id="KW-1185">Reference proteome</keyword>
<dbReference type="EMBL" id="JAYMFF010000002">
    <property type="protein sequence ID" value="MEC4175185.1"/>
    <property type="molecule type" value="Genomic_DNA"/>
</dbReference>
<keyword evidence="1" id="KW-0472">Membrane</keyword>
<accession>A0ABU6IFH2</accession>
<proteinExistence type="predicted"/>
<sequence length="212" mass="23785">MERYIGTYQTFQTVSRKEAAGLIGADNLVGDRYQIDCTIEDGVQKAWLVNRFNQRIGYFEPAYSRQLSILKAQGMELVALLSFVAFTDHPEPGFYWGDMAVIAFDPTYRDAMEAFIERLSKEMGKGKRPRVNLDAKAVDQIIQSQGAWLPHDTSPYPAKEKGTALVKTRRSATDRLVEESRKGNKGCYLLSWAFLLALVAGIIFGLKACGIF</sequence>
<protein>
    <recommendedName>
        <fullName evidence="4">HIRAN domain-containing protein</fullName>
    </recommendedName>
</protein>